<organism evidence="2 3">
    <name type="scientific">Treponema lecithinolyticum ATCC 700332</name>
    <dbReference type="NCBI Taxonomy" id="1321815"/>
    <lineage>
        <taxon>Bacteria</taxon>
        <taxon>Pseudomonadati</taxon>
        <taxon>Spirochaetota</taxon>
        <taxon>Spirochaetia</taxon>
        <taxon>Spirochaetales</taxon>
        <taxon>Treponemataceae</taxon>
        <taxon>Treponema</taxon>
    </lineage>
</organism>
<reference evidence="2 3" key="1">
    <citation type="submission" date="2013-08" db="EMBL/GenBank/DDBJ databases">
        <authorList>
            <person name="Weinstock G."/>
            <person name="Sodergren E."/>
            <person name="Wylie T."/>
            <person name="Fulton L."/>
            <person name="Fulton R."/>
            <person name="Fronick C."/>
            <person name="O'Laughlin M."/>
            <person name="Godfrey J."/>
            <person name="Miner T."/>
            <person name="Herter B."/>
            <person name="Appelbaum E."/>
            <person name="Cordes M."/>
            <person name="Lek S."/>
            <person name="Wollam A."/>
            <person name="Pepin K.H."/>
            <person name="Palsikar V.B."/>
            <person name="Mitreva M."/>
            <person name="Wilson R.K."/>
        </authorList>
    </citation>
    <scope>NUCLEOTIDE SEQUENCE [LARGE SCALE GENOMIC DNA]</scope>
    <source>
        <strain evidence="2 3">ATCC 700332</strain>
    </source>
</reference>
<evidence type="ECO:0000256" key="1">
    <source>
        <dbReference type="SAM" id="Phobius"/>
    </source>
</evidence>
<dbReference type="InterPro" id="IPR038690">
    <property type="entry name" value="NusG_2_sf"/>
</dbReference>
<comment type="caution">
    <text evidence="2">The sequence shown here is derived from an EMBL/GenBank/DDBJ whole genome shotgun (WGS) entry which is preliminary data.</text>
</comment>
<dbReference type="Pfam" id="PF07009">
    <property type="entry name" value="NusG_II"/>
    <property type="match status" value="1"/>
</dbReference>
<protein>
    <recommendedName>
        <fullName evidence="4">NusG domain-containing protein</fullName>
    </recommendedName>
</protein>
<keyword evidence="1" id="KW-0812">Transmembrane</keyword>
<name>A0ABN0P0S3_TRELE</name>
<sequence length="133" mass="14991">MNTPNGKIKLKWIDYIVGFLFLAAAMFSITRLFGNTVEEKPHLIVSNEKREWIYPLDTDKEIEVPGALGISRIVIENATVRFADSPCSNRICVQSPPLWRPGDWSACLPNQVFIRIEGKDTSPKEFDAVGLAR</sequence>
<evidence type="ECO:0000313" key="3">
    <source>
        <dbReference type="Proteomes" id="UP000016649"/>
    </source>
</evidence>
<feature type="transmembrane region" description="Helical" evidence="1">
    <location>
        <begin position="12"/>
        <end position="33"/>
    </location>
</feature>
<keyword evidence="3" id="KW-1185">Reference proteome</keyword>
<evidence type="ECO:0008006" key="4">
    <source>
        <dbReference type="Google" id="ProtNLM"/>
    </source>
</evidence>
<gene>
    <name evidence="2" type="ORF">HMPREF9193_00428</name>
</gene>
<dbReference type="Gene3D" id="2.60.320.10">
    <property type="entry name" value="N-utilization substance G protein NusG, insert domain"/>
    <property type="match status" value="1"/>
</dbReference>
<keyword evidence="1" id="KW-1133">Transmembrane helix</keyword>
<keyword evidence="1" id="KW-0472">Membrane</keyword>
<proteinExistence type="predicted"/>
<accession>A0ABN0P0S3</accession>
<dbReference type="Proteomes" id="UP000016649">
    <property type="component" value="Unassembled WGS sequence"/>
</dbReference>
<dbReference type="CDD" id="cd09910">
    <property type="entry name" value="NGN-insert_like"/>
    <property type="match status" value="1"/>
</dbReference>
<dbReference type="EMBL" id="AWVH01000006">
    <property type="protein sequence ID" value="ERJ94073.1"/>
    <property type="molecule type" value="Genomic_DNA"/>
</dbReference>
<dbReference type="SUPFAM" id="SSF82004">
    <property type="entry name" value="N-utilization substance G protein NusG, insert domain"/>
    <property type="match status" value="1"/>
</dbReference>
<evidence type="ECO:0000313" key="2">
    <source>
        <dbReference type="EMBL" id="ERJ94073.1"/>
    </source>
</evidence>
<dbReference type="RefSeq" id="WP_021686829.1">
    <property type="nucleotide sequence ID" value="NZ_KI260561.1"/>
</dbReference>